<dbReference type="Pfam" id="PF02310">
    <property type="entry name" value="B12-binding"/>
    <property type="match status" value="1"/>
</dbReference>
<dbReference type="PROSITE" id="PS51332">
    <property type="entry name" value="B12_BINDING"/>
    <property type="match status" value="1"/>
</dbReference>
<evidence type="ECO:0000313" key="11">
    <source>
        <dbReference type="Proteomes" id="UP000769766"/>
    </source>
</evidence>
<protein>
    <submittedName>
        <fullName evidence="10">B12-binding domain-containing radical SAM protein</fullName>
    </submittedName>
</protein>
<evidence type="ECO:0000256" key="7">
    <source>
        <dbReference type="ARBA" id="ARBA00023014"/>
    </source>
</evidence>
<dbReference type="InterPro" id="IPR058240">
    <property type="entry name" value="rSAM_sf"/>
</dbReference>
<dbReference type="GO" id="GO:0005829">
    <property type="term" value="C:cytosol"/>
    <property type="evidence" value="ECO:0007669"/>
    <property type="project" value="TreeGrafter"/>
</dbReference>
<dbReference type="Gene3D" id="3.80.30.20">
    <property type="entry name" value="tm_1862 like domain"/>
    <property type="match status" value="1"/>
</dbReference>
<evidence type="ECO:0000256" key="3">
    <source>
        <dbReference type="ARBA" id="ARBA00022679"/>
    </source>
</evidence>
<dbReference type="InterPro" id="IPR023404">
    <property type="entry name" value="rSAM_horseshoe"/>
</dbReference>
<accession>A0A932CMC0</accession>
<evidence type="ECO:0000313" key="10">
    <source>
        <dbReference type="EMBL" id="MBI2875799.1"/>
    </source>
</evidence>
<dbReference type="SUPFAM" id="SSF102114">
    <property type="entry name" value="Radical SAM enzymes"/>
    <property type="match status" value="1"/>
</dbReference>
<dbReference type="InterPro" id="IPR034466">
    <property type="entry name" value="Methyltransferase_Class_B"/>
</dbReference>
<sequence>MPNNPKETQAMRLKIIFPSHERLVSRRMGTIPAPPLSLEYLAGLTPAGIEVELVDMGVGDSPGLGTPVDLVAIHTRTPCATTAYRLADGFLAQGVRVVLGGPHPTLLPAEALAHADAICMGEAEETWPVLLEDFAQGKLRRVYAAGPSDLSTLPGPRYQVPHLPDLKGLPHPRRDLFPPGRYLMEGVFISRGCPYDCKFCAVKQLQGACIRHRPVEEVVAEVATLKKDFFLAEENALGHPGGWAYHLNLFQEMSRLPGQRRWSGASTLAWTVDPQGRKVLQAAAESGLFFSALGLETLSPEAARRSGVLGKLGYTGGENLDPARQKEALRVYRDLGIIVMGYFILGLDGDTLETYQRILDFCDETQILPVFTVLAPMPGTDFYREYAEAGRLLPGVEWDSYGSDEVVFLHPTLSREELQQAHAELWRQAYAPERIARRVNHALQHHRRDFYFHLQMQLNLARVYPPVPGGR</sequence>
<feature type="domain" description="B12-binding" evidence="8">
    <location>
        <begin position="68"/>
        <end position="141"/>
    </location>
</feature>
<dbReference type="Gene3D" id="3.40.50.280">
    <property type="entry name" value="Cobalamin-binding domain"/>
    <property type="match status" value="1"/>
</dbReference>
<dbReference type="GO" id="GO:0003824">
    <property type="term" value="F:catalytic activity"/>
    <property type="evidence" value="ECO:0007669"/>
    <property type="project" value="InterPro"/>
</dbReference>
<keyword evidence="6" id="KW-0408">Iron</keyword>
<dbReference type="AlphaFoldDB" id="A0A932CMC0"/>
<gene>
    <name evidence="10" type="ORF">HYY20_02835</name>
</gene>
<dbReference type="SFLD" id="SFLDG01082">
    <property type="entry name" value="B12-binding_domain_containing"/>
    <property type="match status" value="1"/>
</dbReference>
<dbReference type="InterPro" id="IPR006158">
    <property type="entry name" value="Cobalamin-bd"/>
</dbReference>
<dbReference type="GO" id="GO:0051539">
    <property type="term" value="F:4 iron, 4 sulfur cluster binding"/>
    <property type="evidence" value="ECO:0007669"/>
    <property type="project" value="UniProtKB-KW"/>
</dbReference>
<dbReference type="SFLD" id="SFLDS00029">
    <property type="entry name" value="Radical_SAM"/>
    <property type="match status" value="1"/>
</dbReference>
<keyword evidence="7" id="KW-0411">Iron-sulfur</keyword>
<dbReference type="SFLD" id="SFLDG01123">
    <property type="entry name" value="methyltransferase_(Class_B)"/>
    <property type="match status" value="1"/>
</dbReference>
<evidence type="ECO:0000259" key="8">
    <source>
        <dbReference type="PROSITE" id="PS51332"/>
    </source>
</evidence>
<dbReference type="InterPro" id="IPR007197">
    <property type="entry name" value="rSAM"/>
</dbReference>
<keyword evidence="4" id="KW-0949">S-adenosyl-L-methionine</keyword>
<dbReference type="EMBL" id="JACPRF010000086">
    <property type="protein sequence ID" value="MBI2875799.1"/>
    <property type="molecule type" value="Genomic_DNA"/>
</dbReference>
<evidence type="ECO:0000256" key="1">
    <source>
        <dbReference type="ARBA" id="ARBA00001966"/>
    </source>
</evidence>
<evidence type="ECO:0000256" key="5">
    <source>
        <dbReference type="ARBA" id="ARBA00022723"/>
    </source>
</evidence>
<keyword evidence="2" id="KW-0489">Methyltransferase</keyword>
<evidence type="ECO:0000259" key="9">
    <source>
        <dbReference type="PROSITE" id="PS51918"/>
    </source>
</evidence>
<dbReference type="InterPro" id="IPR051198">
    <property type="entry name" value="BchE-like"/>
</dbReference>
<comment type="caution">
    <text evidence="10">The sequence shown here is derived from an EMBL/GenBank/DDBJ whole genome shotgun (WGS) entry which is preliminary data.</text>
</comment>
<dbReference type="Pfam" id="PF04055">
    <property type="entry name" value="Radical_SAM"/>
    <property type="match status" value="1"/>
</dbReference>
<dbReference type="PANTHER" id="PTHR43409:SF7">
    <property type="entry name" value="BLL1977 PROTEIN"/>
    <property type="match status" value="1"/>
</dbReference>
<evidence type="ECO:0000256" key="4">
    <source>
        <dbReference type="ARBA" id="ARBA00022691"/>
    </source>
</evidence>
<dbReference type="SMART" id="SM00729">
    <property type="entry name" value="Elp3"/>
    <property type="match status" value="1"/>
</dbReference>
<dbReference type="Proteomes" id="UP000769766">
    <property type="component" value="Unassembled WGS sequence"/>
</dbReference>
<dbReference type="GO" id="GO:0046872">
    <property type="term" value="F:metal ion binding"/>
    <property type="evidence" value="ECO:0007669"/>
    <property type="project" value="UniProtKB-KW"/>
</dbReference>
<evidence type="ECO:0000256" key="6">
    <source>
        <dbReference type="ARBA" id="ARBA00023004"/>
    </source>
</evidence>
<feature type="domain" description="Radical SAM core" evidence="9">
    <location>
        <begin position="175"/>
        <end position="428"/>
    </location>
</feature>
<name>A0A932CMC0_UNCTE</name>
<organism evidence="10 11">
    <name type="scientific">Tectimicrobiota bacterium</name>
    <dbReference type="NCBI Taxonomy" id="2528274"/>
    <lineage>
        <taxon>Bacteria</taxon>
        <taxon>Pseudomonadati</taxon>
        <taxon>Nitrospinota/Tectimicrobiota group</taxon>
        <taxon>Candidatus Tectimicrobiota</taxon>
    </lineage>
</organism>
<dbReference type="GO" id="GO:0031419">
    <property type="term" value="F:cobalamin binding"/>
    <property type="evidence" value="ECO:0007669"/>
    <property type="project" value="InterPro"/>
</dbReference>
<dbReference type="PANTHER" id="PTHR43409">
    <property type="entry name" value="ANAEROBIC MAGNESIUM-PROTOPORPHYRIN IX MONOMETHYL ESTER CYCLASE-RELATED"/>
    <property type="match status" value="1"/>
</dbReference>
<dbReference type="PROSITE" id="PS51918">
    <property type="entry name" value="RADICAL_SAM"/>
    <property type="match status" value="1"/>
</dbReference>
<dbReference type="InterPro" id="IPR006638">
    <property type="entry name" value="Elp3/MiaA/NifB-like_rSAM"/>
</dbReference>
<keyword evidence="5" id="KW-0479">Metal-binding</keyword>
<evidence type="ECO:0000256" key="2">
    <source>
        <dbReference type="ARBA" id="ARBA00022603"/>
    </source>
</evidence>
<comment type="cofactor">
    <cofactor evidence="1">
        <name>[4Fe-4S] cluster</name>
        <dbReference type="ChEBI" id="CHEBI:49883"/>
    </cofactor>
</comment>
<keyword evidence="3" id="KW-0808">Transferase</keyword>
<proteinExistence type="predicted"/>
<reference evidence="10" key="1">
    <citation type="submission" date="2020-07" db="EMBL/GenBank/DDBJ databases">
        <title>Huge and variable diversity of episymbiotic CPR bacteria and DPANN archaea in groundwater ecosystems.</title>
        <authorList>
            <person name="He C.Y."/>
            <person name="Keren R."/>
            <person name="Whittaker M."/>
            <person name="Farag I.F."/>
            <person name="Doudna J."/>
            <person name="Cate J.H.D."/>
            <person name="Banfield J.F."/>
        </authorList>
    </citation>
    <scope>NUCLEOTIDE SEQUENCE</scope>
    <source>
        <strain evidence="10">NC_groundwater_672_Ag_B-0.1um_62_36</strain>
    </source>
</reference>